<name>A0A2N5M082_9BACI</name>
<protein>
    <submittedName>
        <fullName evidence="2">DUF3397 domain-containing protein</fullName>
    </submittedName>
</protein>
<evidence type="ECO:0000313" key="3">
    <source>
        <dbReference type="Proteomes" id="UP000234748"/>
    </source>
</evidence>
<keyword evidence="3" id="KW-1185">Reference proteome</keyword>
<reference evidence="2 3" key="1">
    <citation type="submission" date="2017-11" db="EMBL/GenBank/DDBJ databases">
        <title>Comparitive Functional Genomics of Dry Heat Resistant strains isolated from the Viking Spacecraft.</title>
        <authorList>
            <person name="Seuylemezian A."/>
            <person name="Cooper K."/>
            <person name="Vaishampayan P."/>
        </authorList>
    </citation>
    <scope>NUCLEOTIDE SEQUENCE [LARGE SCALE GENOMIC DNA]</scope>
    <source>
        <strain evidence="2 3">V1-29</strain>
    </source>
</reference>
<dbReference type="EMBL" id="PGUY01000084">
    <property type="protein sequence ID" value="PLT27683.1"/>
    <property type="molecule type" value="Genomic_DNA"/>
</dbReference>
<dbReference type="PIRSF" id="PIRSF030092">
    <property type="entry name" value="UCP030092"/>
    <property type="match status" value="1"/>
</dbReference>
<keyword evidence="1" id="KW-0472">Membrane</keyword>
<dbReference type="AlphaFoldDB" id="A0A2N5M082"/>
<dbReference type="Pfam" id="PF11877">
    <property type="entry name" value="DUF3397"/>
    <property type="match status" value="1"/>
</dbReference>
<evidence type="ECO:0000313" key="2">
    <source>
        <dbReference type="EMBL" id="PLT27683.1"/>
    </source>
</evidence>
<gene>
    <name evidence="2" type="ORF">CUU66_22455</name>
</gene>
<feature type="transmembrane region" description="Helical" evidence="1">
    <location>
        <begin position="63"/>
        <end position="85"/>
    </location>
</feature>
<dbReference type="Proteomes" id="UP000234748">
    <property type="component" value="Unassembled WGS sequence"/>
</dbReference>
<keyword evidence="1" id="KW-0812">Transmembrane</keyword>
<accession>A0A2N5M082</accession>
<feature type="transmembrane region" description="Helical" evidence="1">
    <location>
        <begin position="38"/>
        <end position="57"/>
    </location>
</feature>
<comment type="caution">
    <text evidence="2">The sequence shown here is derived from an EMBL/GenBank/DDBJ whole genome shotgun (WGS) entry which is preliminary data.</text>
</comment>
<dbReference type="RefSeq" id="WP_101645628.1">
    <property type="nucleotide sequence ID" value="NZ_PGUY01000084.1"/>
</dbReference>
<keyword evidence="1" id="KW-1133">Transmembrane helix</keyword>
<feature type="transmembrane region" description="Helical" evidence="1">
    <location>
        <begin position="6"/>
        <end position="26"/>
    </location>
</feature>
<dbReference type="InterPro" id="IPR016945">
    <property type="entry name" value="UCP030092"/>
</dbReference>
<organism evidence="2 3">
    <name type="scientific">Peribacillus deserti</name>
    <dbReference type="NCBI Taxonomy" id="673318"/>
    <lineage>
        <taxon>Bacteria</taxon>
        <taxon>Bacillati</taxon>
        <taxon>Bacillota</taxon>
        <taxon>Bacilli</taxon>
        <taxon>Bacillales</taxon>
        <taxon>Bacillaceae</taxon>
        <taxon>Peribacillus</taxon>
    </lineage>
</organism>
<dbReference type="OrthoDB" id="2353183at2"/>
<dbReference type="InterPro" id="IPR024515">
    <property type="entry name" value="DUF3397"/>
</dbReference>
<feature type="transmembrane region" description="Helical" evidence="1">
    <location>
        <begin position="105"/>
        <end position="128"/>
    </location>
</feature>
<evidence type="ECO:0000256" key="1">
    <source>
        <dbReference type="SAM" id="Phobius"/>
    </source>
</evidence>
<sequence length="129" mass="15125">MTHILSVFAATLITVPILSYVFAFIVAKQVTKSHRKSVHISADVATLFFMLSVHYMIKVIWNVSLFWILILFLLIVAIFVSILNYKYREEIDFFRILKGFWRVNFILFIVFYMILTIYGTIQGITGMFI</sequence>
<proteinExistence type="predicted"/>